<feature type="compositionally biased region" description="Polar residues" evidence="1">
    <location>
        <begin position="923"/>
        <end position="937"/>
    </location>
</feature>
<dbReference type="EMBL" id="JALLBG020000004">
    <property type="protein sequence ID" value="KAL3772785.1"/>
    <property type="molecule type" value="Genomic_DNA"/>
</dbReference>
<evidence type="ECO:0000259" key="2">
    <source>
        <dbReference type="PROSITE" id="PS50020"/>
    </source>
</evidence>
<feature type="domain" description="WW" evidence="2">
    <location>
        <begin position="570"/>
        <end position="603"/>
    </location>
</feature>
<feature type="compositionally biased region" description="Basic residues" evidence="1">
    <location>
        <begin position="1008"/>
        <end position="1024"/>
    </location>
</feature>
<accession>A0ABD3NI75</accession>
<evidence type="ECO:0000313" key="4">
    <source>
        <dbReference type="Proteomes" id="UP001530293"/>
    </source>
</evidence>
<evidence type="ECO:0000256" key="1">
    <source>
        <dbReference type="SAM" id="MobiDB-lite"/>
    </source>
</evidence>
<feature type="compositionally biased region" description="Polar residues" evidence="1">
    <location>
        <begin position="56"/>
        <end position="74"/>
    </location>
</feature>
<organism evidence="3 4">
    <name type="scientific">Discostella pseudostelligera</name>
    <dbReference type="NCBI Taxonomy" id="259834"/>
    <lineage>
        <taxon>Eukaryota</taxon>
        <taxon>Sar</taxon>
        <taxon>Stramenopiles</taxon>
        <taxon>Ochrophyta</taxon>
        <taxon>Bacillariophyta</taxon>
        <taxon>Coscinodiscophyceae</taxon>
        <taxon>Thalassiosirophycidae</taxon>
        <taxon>Stephanodiscales</taxon>
        <taxon>Stephanodiscaceae</taxon>
        <taxon>Discostella</taxon>
    </lineage>
</organism>
<protein>
    <recommendedName>
        <fullName evidence="2">WW domain-containing protein</fullName>
    </recommendedName>
</protein>
<feature type="compositionally biased region" description="Polar residues" evidence="1">
    <location>
        <begin position="111"/>
        <end position="127"/>
    </location>
</feature>
<name>A0ABD3NI75_9STRA</name>
<feature type="compositionally biased region" description="Basic and acidic residues" evidence="1">
    <location>
        <begin position="646"/>
        <end position="666"/>
    </location>
</feature>
<feature type="region of interest" description="Disordered" evidence="1">
    <location>
        <begin position="632"/>
        <end position="680"/>
    </location>
</feature>
<dbReference type="PROSITE" id="PS50020">
    <property type="entry name" value="WW_DOMAIN_2"/>
    <property type="match status" value="1"/>
</dbReference>
<feature type="compositionally biased region" description="Polar residues" evidence="1">
    <location>
        <begin position="632"/>
        <end position="644"/>
    </location>
</feature>
<feature type="region of interest" description="Disordered" evidence="1">
    <location>
        <begin position="829"/>
        <end position="973"/>
    </location>
</feature>
<feature type="region of interest" description="Disordered" evidence="1">
    <location>
        <begin position="998"/>
        <end position="1024"/>
    </location>
</feature>
<feature type="compositionally biased region" description="Polar residues" evidence="1">
    <location>
        <begin position="895"/>
        <end position="908"/>
    </location>
</feature>
<evidence type="ECO:0000313" key="3">
    <source>
        <dbReference type="EMBL" id="KAL3772785.1"/>
    </source>
</evidence>
<proteinExistence type="predicted"/>
<dbReference type="AlphaFoldDB" id="A0ABD3NI75"/>
<feature type="compositionally biased region" description="Acidic residues" evidence="1">
    <location>
        <begin position="846"/>
        <end position="855"/>
    </location>
</feature>
<sequence>MAATMAQKRKPFGAIDGNVRVAEKRSAASSAAVDVRKSKSKSSSAAVSSSLSSQSNTLKQGIRGTNSTNQQFDSKTTEQRRDSKTPKTSNPKDAAQHGLDPSPLKLPDPIATSSSNNKSLRLTIQRQQHSKSTKARDGESDSTDGFVSASLKRLFPSKTSSKHEQTIKSSRLASAKVAPYVNNSSRNMDPIAKGEVEDEARGVDADEVLDTMQGMFRMNEQQNRTNHPHVIFISSHGTKLKLLLFNLVTETPGKTEVADVQLPMTGRTQPIIPPQRHEKPSGGLDELLDRARKGPTDNKRVLDAMLTSGCGRRTLGPDPTVNESSMESIVGTIIGGTSLKRSTSIDESEVTTMDYTMDSSHASMTTCFDQGLSGRGGVVAPHHTASDNLHSIAGKQIRGAILRSAVPPPSPAKSQVMSWYHEMQRASATTDTRPTTEQNHTGAMSSIFRTAVPPPPTSQVMPSYQENHRTSSITDIRQQTEPIFRTAVPPPSSSQAMSSYQEMQRASAITDTRPSSDQNQMGAMPSILRPAVPPPPSSSQAMPSYQELYRASAIANSRPPTEQNHTVVQPQLPAGWKVRWSNTKQKPYWVHPDFGSTWHCPGVIVNGGSEFRRNKVFNAEMRFETINHPTASYVPSGNMAQSTVPGERDNTNMRHNNNDHISKFTQEDPNTSSSGTNYESESYNIGARQSHVAYPEQMSEWNGADNTMDNSKFDQNPDDYDRANTAKCLDGSSADVSSRCLTQEFETKRDGSTDNGAEAVVDNGNNDAVEHGHDYASLGEVNGEENDVGVGNTDYGDIGENIFDTVADEQSDLINAVVKHSRKYASPLSTINETHRGSACQSSEVSLDDDSSINDDPDRSKQTFSPIPSFDGPDVSGSDDSSAPDDAGNIGVDNTAKSPVNWDSNQGGYDSDDDAGNIGIDNTAKSPDNWESSNQGGFDSDDYDLDAEPKEKRKASSRRGPRKKKSFFPPGPLCSLQFLEEIENDEFNTPLWRRMKRKRSTLASVKAQKQRQKQRQKLRRATLS</sequence>
<feature type="region of interest" description="Disordered" evidence="1">
    <location>
        <begin position="24"/>
        <end position="145"/>
    </location>
</feature>
<comment type="caution">
    <text evidence="3">The sequence shown here is derived from an EMBL/GenBank/DDBJ whole genome shotgun (WGS) entry which is preliminary data.</text>
</comment>
<feature type="compositionally biased region" description="Low complexity" evidence="1">
    <location>
        <begin position="868"/>
        <end position="888"/>
    </location>
</feature>
<reference evidence="3 4" key="1">
    <citation type="submission" date="2024-10" db="EMBL/GenBank/DDBJ databases">
        <title>Updated reference genomes for cyclostephanoid diatoms.</title>
        <authorList>
            <person name="Roberts W.R."/>
            <person name="Alverson A.J."/>
        </authorList>
    </citation>
    <scope>NUCLEOTIDE SEQUENCE [LARGE SCALE GENOMIC DNA]</scope>
    <source>
        <strain evidence="3 4">AJA232-27</strain>
    </source>
</reference>
<feature type="compositionally biased region" description="Basic residues" evidence="1">
    <location>
        <begin position="952"/>
        <end position="966"/>
    </location>
</feature>
<keyword evidence="4" id="KW-1185">Reference proteome</keyword>
<dbReference type="Proteomes" id="UP001530293">
    <property type="component" value="Unassembled WGS sequence"/>
</dbReference>
<feature type="compositionally biased region" description="Basic and acidic residues" evidence="1">
    <location>
        <begin position="75"/>
        <end position="85"/>
    </location>
</feature>
<dbReference type="PROSITE" id="PS01159">
    <property type="entry name" value="WW_DOMAIN_1"/>
    <property type="match status" value="1"/>
</dbReference>
<feature type="compositionally biased region" description="Polar residues" evidence="1">
    <location>
        <begin position="667"/>
        <end position="680"/>
    </location>
</feature>
<feature type="compositionally biased region" description="Low complexity" evidence="1">
    <location>
        <begin position="41"/>
        <end position="55"/>
    </location>
</feature>
<gene>
    <name evidence="3" type="ORF">ACHAWU_003344</name>
</gene>
<dbReference type="InterPro" id="IPR001202">
    <property type="entry name" value="WW_dom"/>
</dbReference>